<reference evidence="1" key="2">
    <citation type="submission" date="2015-03" db="EMBL/GenBank/DDBJ databases">
        <authorList>
            <person name="Chow C.-E.T."/>
            <person name="Winget D.M."/>
            <person name="White R.A.III."/>
            <person name="Hallam S.J."/>
            <person name="Suttle C.A."/>
        </authorList>
    </citation>
    <scope>NUCLEOTIDE SEQUENCE</scope>
    <source>
        <strain evidence="1">Anoxic3_3</strain>
    </source>
</reference>
<sequence length="156" mass="18064">MSEEKTYIGVKLIKAKPINRIDYNKFRGWKLHDDENGADEGYMVTYPDSDNYVSWSPKEIFDKSYFQLEDESKISHNDVVGFIDPVGQISTVDEKTTLLRKDTITGFRFYETSSCVDPKNYDENLGTKICDEKIIDKMWGHLGFVLQWAKNGLTNE</sequence>
<reference evidence="1" key="1">
    <citation type="journal article" date="2015" name="Front. Microbiol.">
        <title>Combining genomic sequencing methods to explore viral diversity and reveal potential virus-host interactions.</title>
        <authorList>
            <person name="Chow C.E."/>
            <person name="Winget D.M."/>
            <person name="White R.A.III."/>
            <person name="Hallam S.J."/>
            <person name="Suttle C.A."/>
        </authorList>
    </citation>
    <scope>NUCLEOTIDE SEQUENCE</scope>
    <source>
        <strain evidence="1">Anoxic3_3</strain>
    </source>
</reference>
<organism evidence="1">
    <name type="scientific">uncultured marine virus</name>
    <dbReference type="NCBI Taxonomy" id="186617"/>
    <lineage>
        <taxon>Viruses</taxon>
        <taxon>environmental samples</taxon>
    </lineage>
</organism>
<name>A0A0F7L2F2_9VIRU</name>
<dbReference type="InterPro" id="IPR025915">
    <property type="entry name" value="Phage_gp49_66"/>
</dbReference>
<evidence type="ECO:0000313" key="1">
    <source>
        <dbReference type="EMBL" id="AKH46030.1"/>
    </source>
</evidence>
<dbReference type="EMBL" id="KR029578">
    <property type="protein sequence ID" value="AKH46030.1"/>
    <property type="molecule type" value="Genomic_DNA"/>
</dbReference>
<protein>
    <submittedName>
        <fullName evidence="1">Uncharacterized protein</fullName>
    </submittedName>
</protein>
<proteinExistence type="predicted"/>
<dbReference type="Pfam" id="PF13876">
    <property type="entry name" value="Phage_gp49_66"/>
    <property type="match status" value="1"/>
</dbReference>
<accession>A0A0F7L2F2</accession>